<dbReference type="KEGG" id="cnt:JT31_15010"/>
<gene>
    <name evidence="3" type="ORF">JT31_15010</name>
</gene>
<dbReference type="Pfam" id="PF02525">
    <property type="entry name" value="Flavodoxin_2"/>
    <property type="match status" value="1"/>
</dbReference>
<evidence type="ECO:0000259" key="2">
    <source>
        <dbReference type="Pfam" id="PF02525"/>
    </source>
</evidence>
<feature type="domain" description="Flavodoxin-like fold" evidence="2">
    <location>
        <begin position="2"/>
        <end position="169"/>
    </location>
</feature>
<evidence type="ECO:0000256" key="1">
    <source>
        <dbReference type="ARBA" id="ARBA00023002"/>
    </source>
</evidence>
<dbReference type="OrthoDB" id="9798454at2"/>
<protein>
    <submittedName>
        <fullName evidence="3">Oxidoreductase</fullName>
    </submittedName>
</protein>
<dbReference type="Proteomes" id="UP000029481">
    <property type="component" value="Chromosome"/>
</dbReference>
<name>A0A089Q668_9ENTR</name>
<dbReference type="InterPro" id="IPR046980">
    <property type="entry name" value="KefG/KefF"/>
</dbReference>
<dbReference type="Gene3D" id="3.40.50.360">
    <property type="match status" value="1"/>
</dbReference>
<keyword evidence="4" id="KW-1185">Reference proteome</keyword>
<dbReference type="InterPro" id="IPR003680">
    <property type="entry name" value="Flavodoxin_fold"/>
</dbReference>
<dbReference type="AlphaFoldDB" id="A0A089Q668"/>
<sequence>MKKILVLAAHRTPDESRINQAGITALKGIEGVTVHELKREYPDHQIDVAREQALLLDHESIVLMFPFWWYSSPAILKDWQDLVLTFGFAYGSNGTALHGKKLMVMTSTGGAAEAYRADGANRYTVEELLLPFHAMANKTGMIWQAPALLQGANTITEALIDEGVNGWLSRIQALKG</sequence>
<dbReference type="SUPFAM" id="SSF52218">
    <property type="entry name" value="Flavoproteins"/>
    <property type="match status" value="1"/>
</dbReference>
<dbReference type="GO" id="GO:0009055">
    <property type="term" value="F:electron transfer activity"/>
    <property type="evidence" value="ECO:0007669"/>
    <property type="project" value="TreeGrafter"/>
</dbReference>
<dbReference type="GO" id="GO:0010181">
    <property type="term" value="F:FMN binding"/>
    <property type="evidence" value="ECO:0007669"/>
    <property type="project" value="TreeGrafter"/>
</dbReference>
<keyword evidence="1" id="KW-0560">Oxidoreductase</keyword>
<dbReference type="RefSeq" id="WP_038478576.1">
    <property type="nucleotide sequence ID" value="NZ_CP009451.1"/>
</dbReference>
<proteinExistence type="predicted"/>
<evidence type="ECO:0000313" key="3">
    <source>
        <dbReference type="EMBL" id="AIR05879.1"/>
    </source>
</evidence>
<accession>A0A089Q668</accession>
<reference evidence="3 4" key="1">
    <citation type="submission" date="2014-09" db="EMBL/GenBank/DDBJ databases">
        <title>Cedecea neteri SSMD04 Genome Sequencing.</title>
        <authorList>
            <person name="Tan J.-Y."/>
        </authorList>
    </citation>
    <scope>NUCLEOTIDE SEQUENCE [LARGE SCALE GENOMIC DNA]</scope>
    <source>
        <strain evidence="3 4">SSMD04</strain>
    </source>
</reference>
<dbReference type="PANTHER" id="PTHR47307:SF1">
    <property type="entry name" value="GLUTATHIONE-REGULATED POTASSIUM-EFFLUX SYSTEM ANCILLARY PROTEIN KEFG"/>
    <property type="match status" value="1"/>
</dbReference>
<dbReference type="PANTHER" id="PTHR47307">
    <property type="entry name" value="GLUTATHIONE-REGULATED POTASSIUM-EFFLUX SYSTEM ANCILLARY PROTEIN KEFG"/>
    <property type="match status" value="1"/>
</dbReference>
<evidence type="ECO:0000313" key="4">
    <source>
        <dbReference type="Proteomes" id="UP000029481"/>
    </source>
</evidence>
<dbReference type="InterPro" id="IPR029039">
    <property type="entry name" value="Flavoprotein-like_sf"/>
</dbReference>
<dbReference type="GO" id="GO:0003955">
    <property type="term" value="F:NAD(P)H dehydrogenase (quinone) activity"/>
    <property type="evidence" value="ECO:0007669"/>
    <property type="project" value="TreeGrafter"/>
</dbReference>
<dbReference type="EMBL" id="CP009451">
    <property type="protein sequence ID" value="AIR05879.1"/>
    <property type="molecule type" value="Genomic_DNA"/>
</dbReference>
<organism evidence="3 4">
    <name type="scientific">Cedecea neteri</name>
    <dbReference type="NCBI Taxonomy" id="158822"/>
    <lineage>
        <taxon>Bacteria</taxon>
        <taxon>Pseudomonadati</taxon>
        <taxon>Pseudomonadota</taxon>
        <taxon>Gammaproteobacteria</taxon>
        <taxon>Enterobacterales</taxon>
        <taxon>Enterobacteriaceae</taxon>
        <taxon>Cedecea</taxon>
    </lineage>
</organism>